<dbReference type="PANTHER" id="PTHR46246:SF1">
    <property type="entry name" value="GUANOSINE-3',5'-BIS(DIPHOSPHATE) 3'-PYROPHOSPHOHYDROLASE MESH1"/>
    <property type="match status" value="1"/>
</dbReference>
<name>A0ABR9UZT7_9CHRO</name>
<dbReference type="Proteomes" id="UP000654604">
    <property type="component" value="Unassembled WGS sequence"/>
</dbReference>
<proteinExistence type="predicted"/>
<sequence length="182" mass="21224">MIIWNPEKYLQAWNFVSFAHKTQKMPGSDIPYLNHLGAVAMEAMTTICYGKVIYPDLLIQCAVLHDVIEDTGFGYQDLKKEFGIDVADGVLALTKNTNLPSKQAQMEDSLMRILQQPPEIWMVKMCDRTTNLQVPPKHWDQGKIRSYHQEAMLIWENLHQANEYLSQRLKQKIIDYQQYFQC</sequence>
<dbReference type="EMBL" id="JADEWC010000001">
    <property type="protein sequence ID" value="MBE9221157.1"/>
    <property type="molecule type" value="Genomic_DNA"/>
</dbReference>
<dbReference type="InterPro" id="IPR052194">
    <property type="entry name" value="MESH1"/>
</dbReference>
<protein>
    <submittedName>
        <fullName evidence="1">Bifunctional (P)ppGpp synthetase/guanosine-3',5'-bis(Diphosphate) 3'-pyrophosphohydrolase</fullName>
    </submittedName>
</protein>
<evidence type="ECO:0000313" key="2">
    <source>
        <dbReference type="Proteomes" id="UP000654604"/>
    </source>
</evidence>
<dbReference type="PANTHER" id="PTHR46246">
    <property type="entry name" value="GUANOSINE-3',5'-BIS(DIPHOSPHATE) 3'-PYROPHOSPHOHYDROLASE MESH1"/>
    <property type="match status" value="1"/>
</dbReference>
<comment type="caution">
    <text evidence="1">The sequence shown here is derived from an EMBL/GenBank/DDBJ whole genome shotgun (WGS) entry which is preliminary data.</text>
</comment>
<organism evidence="1 2">
    <name type="scientific">Cyanobacterium stanieri LEGE 03274</name>
    <dbReference type="NCBI Taxonomy" id="1828756"/>
    <lineage>
        <taxon>Bacteria</taxon>
        <taxon>Bacillati</taxon>
        <taxon>Cyanobacteriota</taxon>
        <taxon>Cyanophyceae</taxon>
        <taxon>Oscillatoriophycideae</taxon>
        <taxon>Chroococcales</taxon>
        <taxon>Geminocystaceae</taxon>
        <taxon>Cyanobacterium</taxon>
    </lineage>
</organism>
<dbReference type="RefSeq" id="WP_193799355.1">
    <property type="nucleotide sequence ID" value="NZ_JADEWC010000001.1"/>
</dbReference>
<gene>
    <name evidence="1" type="ORF">IQ215_00455</name>
</gene>
<keyword evidence="2" id="KW-1185">Reference proteome</keyword>
<dbReference type="Pfam" id="PF13328">
    <property type="entry name" value="HD_4"/>
    <property type="match status" value="1"/>
</dbReference>
<accession>A0ABR9UZT7</accession>
<dbReference type="SUPFAM" id="SSF109604">
    <property type="entry name" value="HD-domain/PDEase-like"/>
    <property type="match status" value="1"/>
</dbReference>
<reference evidence="1 2" key="1">
    <citation type="submission" date="2020-10" db="EMBL/GenBank/DDBJ databases">
        <authorList>
            <person name="Castelo-Branco R."/>
            <person name="Eusebio N."/>
            <person name="Adriana R."/>
            <person name="Vieira A."/>
            <person name="Brugerolle De Fraissinette N."/>
            <person name="Rezende De Castro R."/>
            <person name="Schneider M.P."/>
            <person name="Vasconcelos V."/>
            <person name="Leao P.N."/>
        </authorList>
    </citation>
    <scope>NUCLEOTIDE SEQUENCE [LARGE SCALE GENOMIC DNA]</scope>
    <source>
        <strain evidence="1 2">LEGE 03274</strain>
    </source>
</reference>
<evidence type="ECO:0000313" key="1">
    <source>
        <dbReference type="EMBL" id="MBE9221157.1"/>
    </source>
</evidence>
<dbReference type="Gene3D" id="1.10.3210.10">
    <property type="entry name" value="Hypothetical protein af1432"/>
    <property type="match status" value="1"/>
</dbReference>